<keyword evidence="2" id="KW-1133">Transmembrane helix</keyword>
<keyword evidence="5" id="KW-1185">Reference proteome</keyword>
<dbReference type="GO" id="GO:0048278">
    <property type="term" value="P:vesicle docking"/>
    <property type="evidence" value="ECO:0007669"/>
    <property type="project" value="TreeGrafter"/>
</dbReference>
<evidence type="ECO:0000256" key="1">
    <source>
        <dbReference type="ARBA" id="ARBA00022927"/>
    </source>
</evidence>
<keyword evidence="2" id="KW-0812">Transmembrane</keyword>
<reference evidence="4" key="1">
    <citation type="submission" date="2023-07" db="EMBL/GenBank/DDBJ databases">
        <title>A chromosome-level genome assembly of Lolium multiflorum.</title>
        <authorList>
            <person name="Chen Y."/>
            <person name="Copetti D."/>
            <person name="Kolliker R."/>
            <person name="Studer B."/>
        </authorList>
    </citation>
    <scope>NUCLEOTIDE SEQUENCE</scope>
    <source>
        <strain evidence="4">02402/16</strain>
        <tissue evidence="4">Leaf</tissue>
    </source>
</reference>
<feature type="domain" description="T-SNARE coiled-coil homology" evidence="3">
    <location>
        <begin position="144"/>
        <end position="206"/>
    </location>
</feature>
<dbReference type="CDD" id="cd15841">
    <property type="entry name" value="SNARE_Qc"/>
    <property type="match status" value="1"/>
</dbReference>
<sequence length="239" mass="27116">MTTFPSPLEQWTKLFQEAERLLSEVVERIAQRESVPASLPVELRQRTAEIRRKVSILQTKMGLMQEELSKLSSKQNISLKEMRKLAEKFSALELRVNKVAAPFSMKNSSNRNDLLGPSDSRGATVVDVSSLANMEDREIIELQRDVMKQQDECLDRLEETIISTKHIALAINEELDLHTRLIDDLDEGVEDTSYQLNRAQRKLKSLNTRMTKGGSCTCVLLSVIAVVICVVMIWALIVF</sequence>
<dbReference type="SUPFAM" id="SSF58038">
    <property type="entry name" value="SNARE fusion complex"/>
    <property type="match status" value="1"/>
</dbReference>
<feature type="transmembrane region" description="Helical" evidence="2">
    <location>
        <begin position="214"/>
        <end position="237"/>
    </location>
</feature>
<dbReference type="Proteomes" id="UP001231189">
    <property type="component" value="Unassembled WGS sequence"/>
</dbReference>
<dbReference type="Pfam" id="PF05739">
    <property type="entry name" value="SNARE"/>
    <property type="match status" value="1"/>
</dbReference>
<proteinExistence type="predicted"/>
<keyword evidence="1" id="KW-0653">Protein transport</keyword>
<gene>
    <name evidence="4" type="ORF">QYE76_071291</name>
</gene>
<dbReference type="GO" id="GO:0012505">
    <property type="term" value="C:endomembrane system"/>
    <property type="evidence" value="ECO:0007669"/>
    <property type="project" value="TreeGrafter"/>
</dbReference>
<evidence type="ECO:0000259" key="3">
    <source>
        <dbReference type="PROSITE" id="PS50192"/>
    </source>
</evidence>
<dbReference type="PROSITE" id="PS50192">
    <property type="entry name" value="T_SNARE"/>
    <property type="match status" value="1"/>
</dbReference>
<evidence type="ECO:0000313" key="4">
    <source>
        <dbReference type="EMBL" id="KAK1653486.1"/>
    </source>
</evidence>
<keyword evidence="2" id="KW-0472">Membrane</keyword>
<dbReference type="GO" id="GO:0006906">
    <property type="term" value="P:vesicle fusion"/>
    <property type="evidence" value="ECO:0007669"/>
    <property type="project" value="TreeGrafter"/>
</dbReference>
<protein>
    <recommendedName>
        <fullName evidence="3">t-SNARE coiled-coil homology domain-containing protein</fullName>
    </recommendedName>
</protein>
<organism evidence="4 5">
    <name type="scientific">Lolium multiflorum</name>
    <name type="common">Italian ryegrass</name>
    <name type="synonym">Lolium perenne subsp. multiflorum</name>
    <dbReference type="NCBI Taxonomy" id="4521"/>
    <lineage>
        <taxon>Eukaryota</taxon>
        <taxon>Viridiplantae</taxon>
        <taxon>Streptophyta</taxon>
        <taxon>Embryophyta</taxon>
        <taxon>Tracheophyta</taxon>
        <taxon>Spermatophyta</taxon>
        <taxon>Magnoliopsida</taxon>
        <taxon>Liliopsida</taxon>
        <taxon>Poales</taxon>
        <taxon>Poaceae</taxon>
        <taxon>BOP clade</taxon>
        <taxon>Pooideae</taxon>
        <taxon>Poodae</taxon>
        <taxon>Poeae</taxon>
        <taxon>Poeae Chloroplast Group 2 (Poeae type)</taxon>
        <taxon>Loliodinae</taxon>
        <taxon>Loliinae</taxon>
        <taxon>Lolium</taxon>
    </lineage>
</organism>
<dbReference type="GO" id="GO:0000149">
    <property type="term" value="F:SNARE binding"/>
    <property type="evidence" value="ECO:0007669"/>
    <property type="project" value="TreeGrafter"/>
</dbReference>
<keyword evidence="1" id="KW-0813">Transport</keyword>
<accession>A0AAD8SLB6</accession>
<dbReference type="GO" id="GO:0005484">
    <property type="term" value="F:SNAP receptor activity"/>
    <property type="evidence" value="ECO:0007669"/>
    <property type="project" value="TreeGrafter"/>
</dbReference>
<dbReference type="GO" id="GO:0006886">
    <property type="term" value="P:intracellular protein transport"/>
    <property type="evidence" value="ECO:0007669"/>
    <property type="project" value="TreeGrafter"/>
</dbReference>
<dbReference type="InterPro" id="IPR045242">
    <property type="entry name" value="Syntaxin"/>
</dbReference>
<name>A0AAD8SLB6_LOLMU</name>
<comment type="caution">
    <text evidence="4">The sequence shown here is derived from an EMBL/GenBank/DDBJ whole genome shotgun (WGS) entry which is preliminary data.</text>
</comment>
<evidence type="ECO:0000256" key="2">
    <source>
        <dbReference type="SAM" id="Phobius"/>
    </source>
</evidence>
<dbReference type="Gene3D" id="1.20.5.110">
    <property type="match status" value="1"/>
</dbReference>
<dbReference type="AlphaFoldDB" id="A0AAD8SLB6"/>
<evidence type="ECO:0000313" key="5">
    <source>
        <dbReference type="Proteomes" id="UP001231189"/>
    </source>
</evidence>
<dbReference type="InterPro" id="IPR000727">
    <property type="entry name" value="T_SNARE_dom"/>
</dbReference>
<dbReference type="PANTHER" id="PTHR19957">
    <property type="entry name" value="SYNTAXIN"/>
    <property type="match status" value="1"/>
</dbReference>
<dbReference type="PANTHER" id="PTHR19957:SF230">
    <property type="entry name" value="OS03G0121450 PROTEIN"/>
    <property type="match status" value="1"/>
</dbReference>
<dbReference type="SMART" id="SM00397">
    <property type="entry name" value="t_SNARE"/>
    <property type="match status" value="1"/>
</dbReference>
<dbReference type="EMBL" id="JAUUTY010000004">
    <property type="protein sequence ID" value="KAK1653486.1"/>
    <property type="molecule type" value="Genomic_DNA"/>
</dbReference>
<dbReference type="GO" id="GO:0031201">
    <property type="term" value="C:SNARE complex"/>
    <property type="evidence" value="ECO:0007669"/>
    <property type="project" value="TreeGrafter"/>
</dbReference>